<name>Q9S8W1_ALLSA</name>
<dbReference type="AlphaFoldDB" id="Q9S8W1"/>
<sequence>RNILMNGEGLYAGQSLDVEPYHFIMQEDCN</sequence>
<organism>
    <name type="scientific">Allium sativum</name>
    <name type="common">Garlic</name>
    <dbReference type="NCBI Taxonomy" id="4682"/>
    <lineage>
        <taxon>Eukaryota</taxon>
        <taxon>Viridiplantae</taxon>
        <taxon>Streptophyta</taxon>
        <taxon>Embryophyta</taxon>
        <taxon>Tracheophyta</taxon>
        <taxon>Spermatophyta</taxon>
        <taxon>Magnoliopsida</taxon>
        <taxon>Liliopsida</taxon>
        <taxon>Asparagales</taxon>
        <taxon>Amaryllidaceae</taxon>
        <taxon>Allioideae</taxon>
        <taxon>Allieae</taxon>
        <taxon>Allium</taxon>
    </lineage>
</organism>
<dbReference type="InterPro" id="IPR036426">
    <property type="entry name" value="Bulb-type_lectin_dom_sf"/>
</dbReference>
<reference key="1">
    <citation type="journal article" date="1992" name="Carbohydr. Res.">
        <title>New mannose-specific lectins from garlic (Allium sativum) and ramsons (Allium ursinum) bulbs.</title>
        <authorList>
            <person name="Kaku H."/>
            <person name="Goldstein I.J."/>
            <person name="Van Damme E.J."/>
            <person name="Peumans W.J."/>
        </authorList>
    </citation>
    <scope>PROTEIN SEQUENCE</scope>
</reference>
<dbReference type="Gene3D" id="2.90.10.10">
    <property type="entry name" value="Bulb-type lectin domain"/>
    <property type="match status" value="1"/>
</dbReference>
<accession>Q9S8W1</accession>
<protein>
    <submittedName>
        <fullName>Mannose-specific lectin</fullName>
    </submittedName>
</protein>
<proteinExistence type="evidence at protein level"/>
<dbReference type="PIR" id="B48972">
    <property type="entry name" value="B48972"/>
</dbReference>
<keyword id="KW-0903">Direct protein sequencing</keyword>